<feature type="signal peptide" evidence="1">
    <location>
        <begin position="1"/>
        <end position="23"/>
    </location>
</feature>
<evidence type="ECO:0000256" key="1">
    <source>
        <dbReference type="SAM" id="SignalP"/>
    </source>
</evidence>
<organism evidence="2 3">
    <name type="scientific">Parahaliea mediterranea</name>
    <dbReference type="NCBI Taxonomy" id="651086"/>
    <lineage>
        <taxon>Bacteria</taxon>
        <taxon>Pseudomonadati</taxon>
        <taxon>Pseudomonadota</taxon>
        <taxon>Gammaproteobacteria</taxon>
        <taxon>Cellvibrionales</taxon>
        <taxon>Halieaceae</taxon>
        <taxon>Parahaliea</taxon>
    </lineage>
</organism>
<dbReference type="RefSeq" id="WP_206561788.1">
    <property type="nucleotide sequence ID" value="NZ_JAFKCZ010000014.1"/>
</dbReference>
<dbReference type="InterPro" id="IPR025737">
    <property type="entry name" value="FApF"/>
</dbReference>
<evidence type="ECO:0000313" key="2">
    <source>
        <dbReference type="EMBL" id="MBN7798341.1"/>
    </source>
</evidence>
<sequence>MPKPATTLTLSLAAVVLATGIRAQELSPRAYWPAPRGTQVLTVGAIVTRGDTVPDPSLPISGLDSSIDTVAVGYLRTLNLWGRSANIVLEAPFSDGETVAEHPEGGSLGLDYSGLGDISATLSVNLLGAPSMNREEFTELRRAPRPILGASLKVVAPTGEYDSERLINVGANRWAAKAELGYIQVLSPKWLLELEVGAWVFGDNDDFLGRTRSADPLYTVETHLVRRFRPGFWLSLDANYYHGGRGSLDGRRLNDLQRDSKFGATLVYPVADKQAVKLSYASGSVNDSNEEFDIYTLSYQLLF</sequence>
<evidence type="ECO:0000313" key="3">
    <source>
        <dbReference type="Proteomes" id="UP000664303"/>
    </source>
</evidence>
<dbReference type="Proteomes" id="UP000664303">
    <property type="component" value="Unassembled WGS sequence"/>
</dbReference>
<reference evidence="2" key="1">
    <citation type="submission" date="2021-02" db="EMBL/GenBank/DDBJ databases">
        <title>PHA producing bacteria isolated from coastal sediment in Guangdong, Shenzhen.</title>
        <authorList>
            <person name="Zheng W."/>
            <person name="Yu S."/>
            <person name="Huang Y."/>
        </authorList>
    </citation>
    <scope>NUCLEOTIDE SEQUENCE</scope>
    <source>
        <strain evidence="2">TN14-10</strain>
    </source>
</reference>
<gene>
    <name evidence="2" type="ORF">JYP50_17170</name>
</gene>
<protein>
    <submittedName>
        <fullName evidence="2">Transporter</fullName>
    </submittedName>
</protein>
<dbReference type="EMBL" id="JAFKCZ010000014">
    <property type="protein sequence ID" value="MBN7798341.1"/>
    <property type="molecule type" value="Genomic_DNA"/>
</dbReference>
<feature type="chain" id="PRO_5036851996" evidence="1">
    <location>
        <begin position="24"/>
        <end position="303"/>
    </location>
</feature>
<proteinExistence type="predicted"/>
<keyword evidence="1" id="KW-0732">Signal</keyword>
<dbReference type="Pfam" id="PF13557">
    <property type="entry name" value="Phenol_MetA_deg"/>
    <property type="match status" value="1"/>
</dbReference>
<keyword evidence="3" id="KW-1185">Reference proteome</keyword>
<name>A0A939DI89_9GAMM</name>
<accession>A0A939DI89</accession>
<comment type="caution">
    <text evidence="2">The sequence shown here is derived from an EMBL/GenBank/DDBJ whole genome shotgun (WGS) entry which is preliminary data.</text>
</comment>
<dbReference type="AlphaFoldDB" id="A0A939DI89"/>